<accession>A0AAV4I7P7</accession>
<dbReference type="EMBL" id="BMAT01002403">
    <property type="protein sequence ID" value="GFS06090.1"/>
    <property type="molecule type" value="Genomic_DNA"/>
</dbReference>
<evidence type="ECO:0000313" key="2">
    <source>
        <dbReference type="Proteomes" id="UP000762676"/>
    </source>
</evidence>
<evidence type="ECO:0000313" key="1">
    <source>
        <dbReference type="EMBL" id="GFS06090.1"/>
    </source>
</evidence>
<dbReference type="Proteomes" id="UP000762676">
    <property type="component" value="Unassembled WGS sequence"/>
</dbReference>
<keyword evidence="2" id="KW-1185">Reference proteome</keyword>
<reference evidence="1 2" key="1">
    <citation type="journal article" date="2021" name="Elife">
        <title>Chloroplast acquisition without the gene transfer in kleptoplastic sea slugs, Plakobranchus ocellatus.</title>
        <authorList>
            <person name="Maeda T."/>
            <person name="Takahashi S."/>
            <person name="Yoshida T."/>
            <person name="Shimamura S."/>
            <person name="Takaki Y."/>
            <person name="Nagai Y."/>
            <person name="Toyoda A."/>
            <person name="Suzuki Y."/>
            <person name="Arimoto A."/>
            <person name="Ishii H."/>
            <person name="Satoh N."/>
            <person name="Nishiyama T."/>
            <person name="Hasebe M."/>
            <person name="Maruyama T."/>
            <person name="Minagawa J."/>
            <person name="Obokata J."/>
            <person name="Shigenobu S."/>
        </authorList>
    </citation>
    <scope>NUCLEOTIDE SEQUENCE [LARGE SCALE GENOMIC DNA]</scope>
</reference>
<protein>
    <submittedName>
        <fullName evidence="1">Uncharacterized protein</fullName>
    </submittedName>
</protein>
<proteinExistence type="predicted"/>
<comment type="caution">
    <text evidence="1">The sequence shown here is derived from an EMBL/GenBank/DDBJ whole genome shotgun (WGS) entry which is preliminary data.</text>
</comment>
<sequence length="99" mass="10986">MFIVLLPGLKATVPLGRSALILELGLSVKYDIDSGKYLSCDRKEGGARLVSTIGFASLVLVEEDNQCIIKFFRHLLLYPYIQQEFMTAFDSRALGPATM</sequence>
<name>A0AAV4I7P7_9GAST</name>
<gene>
    <name evidence="1" type="ORF">ElyMa_001215800</name>
</gene>
<organism evidence="1 2">
    <name type="scientific">Elysia marginata</name>
    <dbReference type="NCBI Taxonomy" id="1093978"/>
    <lineage>
        <taxon>Eukaryota</taxon>
        <taxon>Metazoa</taxon>
        <taxon>Spiralia</taxon>
        <taxon>Lophotrochozoa</taxon>
        <taxon>Mollusca</taxon>
        <taxon>Gastropoda</taxon>
        <taxon>Heterobranchia</taxon>
        <taxon>Euthyneura</taxon>
        <taxon>Panpulmonata</taxon>
        <taxon>Sacoglossa</taxon>
        <taxon>Placobranchoidea</taxon>
        <taxon>Plakobranchidae</taxon>
        <taxon>Elysia</taxon>
    </lineage>
</organism>
<dbReference type="AlphaFoldDB" id="A0AAV4I7P7"/>